<gene>
    <name evidence="3" type="ORF">HAZT_HAZT004412</name>
</gene>
<name>A0A6A0GNQ2_HYAAZ</name>
<accession>A0A6A0GNQ2</accession>
<dbReference type="EMBL" id="JQDR03017851">
    <property type="protein sequence ID" value="KAA0183331.1"/>
    <property type="molecule type" value="Genomic_DNA"/>
</dbReference>
<organism evidence="3">
    <name type="scientific">Hyalella azteca</name>
    <name type="common">Amphipod</name>
    <dbReference type="NCBI Taxonomy" id="294128"/>
    <lineage>
        <taxon>Eukaryota</taxon>
        <taxon>Metazoa</taxon>
        <taxon>Ecdysozoa</taxon>
        <taxon>Arthropoda</taxon>
        <taxon>Crustacea</taxon>
        <taxon>Multicrustacea</taxon>
        <taxon>Malacostraca</taxon>
        <taxon>Eumalacostraca</taxon>
        <taxon>Peracarida</taxon>
        <taxon>Amphipoda</taxon>
        <taxon>Senticaudata</taxon>
        <taxon>Talitrida</taxon>
        <taxon>Talitroidea</taxon>
        <taxon>Hyalellidae</taxon>
        <taxon>Hyalella</taxon>
    </lineage>
</organism>
<feature type="domain" description="Symplekin C-terminal" evidence="2">
    <location>
        <begin position="2"/>
        <end position="118"/>
    </location>
</feature>
<comment type="caution">
    <text evidence="3">The sequence shown here is derived from an EMBL/GenBank/DDBJ whole genome shotgun (WGS) entry which is preliminary data.</text>
</comment>
<dbReference type="Pfam" id="PF12295">
    <property type="entry name" value="Symplekin_C"/>
    <property type="match status" value="1"/>
</dbReference>
<reference evidence="3" key="1">
    <citation type="submission" date="2014-08" db="EMBL/GenBank/DDBJ databases">
        <authorList>
            <person name="Murali S."/>
            <person name="Richards S."/>
            <person name="Bandaranaike D."/>
            <person name="Bellair M."/>
            <person name="Blankenburg K."/>
            <person name="Chao H."/>
            <person name="Dinh H."/>
            <person name="Doddapaneni H."/>
            <person name="Dugan-Rocha S."/>
            <person name="Elkadiri S."/>
            <person name="Gnanaolivu R."/>
            <person name="Hughes D."/>
            <person name="Lee S."/>
            <person name="Li M."/>
            <person name="Ming W."/>
            <person name="Munidasa M."/>
            <person name="Muniz J."/>
            <person name="Nguyen L."/>
            <person name="Osuji N."/>
            <person name="Pu L.-L."/>
            <person name="Puazo M."/>
            <person name="Skinner E."/>
            <person name="Qu C."/>
            <person name="Quiroz J."/>
            <person name="Raj R."/>
            <person name="Weissenberger G."/>
            <person name="Xin Y."/>
            <person name="Zou X."/>
            <person name="Han Y."/>
            <person name="Worley K."/>
            <person name="Muzny D."/>
            <person name="Gibbs R."/>
        </authorList>
    </citation>
    <scope>NUCLEOTIDE SEQUENCE</scope>
    <source>
        <strain evidence="3">HAZT.00-mixed</strain>
        <tissue evidence="3">Whole organism</tissue>
    </source>
</reference>
<dbReference type="PANTHER" id="PTHR15245">
    <property type="entry name" value="SYMPLEKIN-RELATED"/>
    <property type="match status" value="1"/>
</dbReference>
<evidence type="ECO:0000259" key="2">
    <source>
        <dbReference type="Pfam" id="PF12295"/>
    </source>
</evidence>
<dbReference type="Proteomes" id="UP000711488">
    <property type="component" value="Unassembled WGS sequence"/>
</dbReference>
<feature type="region of interest" description="Disordered" evidence="1">
    <location>
        <begin position="211"/>
        <end position="237"/>
    </location>
</feature>
<dbReference type="GO" id="GO:0005847">
    <property type="term" value="C:mRNA cleavage and polyadenylation specificity factor complex"/>
    <property type="evidence" value="ECO:0007669"/>
    <property type="project" value="TreeGrafter"/>
</dbReference>
<dbReference type="AlphaFoldDB" id="A0A6A0GNQ2"/>
<dbReference type="PANTHER" id="PTHR15245:SF20">
    <property type="entry name" value="SYMPLEKIN"/>
    <property type="match status" value="1"/>
</dbReference>
<dbReference type="OrthoDB" id="6352244at2759"/>
<sequence>MHLIEADKCDVKTVIKATGLCFQERSIYTAEVLAEVLQQLLDEPVIPTLFMRTVIMTLTHHPQLLSLIISVLLKLIEKKVWEQPKIWEGFVKCCERASPQCVAVLLQLPIQQLSDAFEASSMLKNTLATHIKSLTKHQKSSIGLDVLALVGALDETPDDQDRAAATTAPVREIPAPLQDAFYQKFEEPFSQNSEPDKSVVLTGGLAPLSVPATRVDPSGDHKFGASSPSHDPSATLASPQQCFFSEGKINATDDASVKLHLREVARRRRHVQQFCKHGVSTRNSTLASDYNLFDAAHCVSYCKILKSGSSTMLTFMLRINGLDDKVDNNAELHGRAQAAFPAPPGQMSARAARGFLTVTIVRHPFRR</sequence>
<reference evidence="3" key="3">
    <citation type="submission" date="2019-06" db="EMBL/GenBank/DDBJ databases">
        <authorList>
            <person name="Poynton C."/>
            <person name="Hasenbein S."/>
            <person name="Benoit J.B."/>
            <person name="Sepulveda M.S."/>
            <person name="Poelchau M.F."/>
            <person name="Murali S.C."/>
            <person name="Chen S."/>
            <person name="Glastad K.M."/>
            <person name="Werren J.H."/>
            <person name="Vineis J.H."/>
            <person name="Bowen J.L."/>
            <person name="Friedrich M."/>
            <person name="Jones J."/>
            <person name="Robertson H.M."/>
            <person name="Feyereisen R."/>
            <person name="Mechler-Hickson A."/>
            <person name="Mathers N."/>
            <person name="Lee C.E."/>
            <person name="Colbourne J.K."/>
            <person name="Biales A."/>
            <person name="Johnston J.S."/>
            <person name="Wellborn G.A."/>
            <person name="Rosendale A.J."/>
            <person name="Cridge A.G."/>
            <person name="Munoz-Torres M.C."/>
            <person name="Bain P.A."/>
            <person name="Manny A.R."/>
            <person name="Major K.M."/>
            <person name="Lambert F.N."/>
            <person name="Vulpe C.D."/>
            <person name="Tuck P."/>
            <person name="Blalock B.J."/>
            <person name="Lin Y.-Y."/>
            <person name="Smith M.E."/>
            <person name="Ochoa-Acuna H."/>
            <person name="Chen M.-J.M."/>
            <person name="Childers C.P."/>
            <person name="Qu J."/>
            <person name="Dugan S."/>
            <person name="Lee S.L."/>
            <person name="Chao H."/>
            <person name="Dinh H."/>
            <person name="Han Y."/>
            <person name="Doddapaneni H."/>
            <person name="Worley K.C."/>
            <person name="Muzny D.M."/>
            <person name="Gibbs R.A."/>
            <person name="Richards S."/>
        </authorList>
    </citation>
    <scope>NUCLEOTIDE SEQUENCE</scope>
    <source>
        <strain evidence="3">HAZT.00-mixed</strain>
        <tissue evidence="3">Whole organism</tissue>
    </source>
</reference>
<dbReference type="InterPro" id="IPR021850">
    <property type="entry name" value="Symplekin/Pta1"/>
</dbReference>
<evidence type="ECO:0000256" key="1">
    <source>
        <dbReference type="SAM" id="MobiDB-lite"/>
    </source>
</evidence>
<feature type="compositionally biased region" description="Polar residues" evidence="1">
    <location>
        <begin position="226"/>
        <end position="237"/>
    </location>
</feature>
<dbReference type="InterPro" id="IPR022075">
    <property type="entry name" value="Symplekin_C"/>
</dbReference>
<reference evidence="3" key="2">
    <citation type="journal article" date="2018" name="Environ. Sci. Technol.">
        <title>The Toxicogenome of Hyalella azteca: A Model for Sediment Ecotoxicology and Evolutionary Toxicology.</title>
        <authorList>
            <person name="Poynton H.C."/>
            <person name="Hasenbein S."/>
            <person name="Benoit J.B."/>
            <person name="Sepulveda M.S."/>
            <person name="Poelchau M.F."/>
            <person name="Hughes D.S.T."/>
            <person name="Murali S.C."/>
            <person name="Chen S."/>
            <person name="Glastad K.M."/>
            <person name="Goodisman M.A.D."/>
            <person name="Werren J.H."/>
            <person name="Vineis J.H."/>
            <person name="Bowen J.L."/>
            <person name="Friedrich M."/>
            <person name="Jones J."/>
            <person name="Robertson H.M."/>
            <person name="Feyereisen R."/>
            <person name="Mechler-Hickson A."/>
            <person name="Mathers N."/>
            <person name="Lee C.E."/>
            <person name="Colbourne J.K."/>
            <person name="Biales A."/>
            <person name="Johnston J.S."/>
            <person name="Wellborn G.A."/>
            <person name="Rosendale A.J."/>
            <person name="Cridge A.G."/>
            <person name="Munoz-Torres M.C."/>
            <person name="Bain P.A."/>
            <person name="Manny A.R."/>
            <person name="Major K.M."/>
            <person name="Lambert F.N."/>
            <person name="Vulpe C.D."/>
            <person name="Tuck P."/>
            <person name="Blalock B.J."/>
            <person name="Lin Y.Y."/>
            <person name="Smith M.E."/>
            <person name="Ochoa-Acuna H."/>
            <person name="Chen M.M."/>
            <person name="Childers C.P."/>
            <person name="Qu J."/>
            <person name="Dugan S."/>
            <person name="Lee S.L."/>
            <person name="Chao H."/>
            <person name="Dinh H."/>
            <person name="Han Y."/>
            <person name="Doddapaneni H."/>
            <person name="Worley K.C."/>
            <person name="Muzny D.M."/>
            <person name="Gibbs R.A."/>
            <person name="Richards S."/>
        </authorList>
    </citation>
    <scope>NUCLEOTIDE SEQUENCE</scope>
    <source>
        <strain evidence="3">HAZT.00-mixed</strain>
        <tissue evidence="3">Whole organism</tissue>
    </source>
</reference>
<evidence type="ECO:0000313" key="3">
    <source>
        <dbReference type="EMBL" id="KAA0183331.1"/>
    </source>
</evidence>
<protein>
    <recommendedName>
        <fullName evidence="2">Symplekin C-terminal domain-containing protein</fullName>
    </recommendedName>
</protein>
<proteinExistence type="predicted"/>